<keyword evidence="3" id="KW-1185">Reference proteome</keyword>
<evidence type="ECO:0008006" key="4">
    <source>
        <dbReference type="Google" id="ProtNLM"/>
    </source>
</evidence>
<dbReference type="Proteomes" id="UP001489004">
    <property type="component" value="Unassembled WGS sequence"/>
</dbReference>
<dbReference type="PANTHER" id="PTHR10826">
    <property type="entry name" value="COMPLEMENT COMPONENT 1"/>
    <property type="match status" value="1"/>
</dbReference>
<gene>
    <name evidence="2" type="ORF">WJX72_004225</name>
</gene>
<accession>A0AAW1P4P3</accession>
<dbReference type="EMBL" id="JALJOR010000017">
    <property type="protein sequence ID" value="KAK9804765.1"/>
    <property type="molecule type" value="Genomic_DNA"/>
</dbReference>
<evidence type="ECO:0000313" key="2">
    <source>
        <dbReference type="EMBL" id="KAK9804765.1"/>
    </source>
</evidence>
<protein>
    <recommendedName>
        <fullName evidence="4">Mitochondrial glycoprotein</fullName>
    </recommendedName>
</protein>
<dbReference type="InterPro" id="IPR036561">
    <property type="entry name" value="MAM33_sf"/>
</dbReference>
<organism evidence="2 3">
    <name type="scientific">[Myrmecia] bisecta</name>
    <dbReference type="NCBI Taxonomy" id="41462"/>
    <lineage>
        <taxon>Eukaryota</taxon>
        <taxon>Viridiplantae</taxon>
        <taxon>Chlorophyta</taxon>
        <taxon>core chlorophytes</taxon>
        <taxon>Trebouxiophyceae</taxon>
        <taxon>Trebouxiales</taxon>
        <taxon>Trebouxiaceae</taxon>
        <taxon>Myrmecia</taxon>
    </lineage>
</organism>
<dbReference type="PANTHER" id="PTHR10826:SF1">
    <property type="entry name" value="COMPLEMENT COMPONENT 1 Q SUBCOMPONENT-BINDING PROTEIN, MITOCHONDRIAL"/>
    <property type="match status" value="1"/>
</dbReference>
<dbReference type="Gene3D" id="3.10.280.10">
    <property type="entry name" value="Mitochondrial glycoprotein"/>
    <property type="match status" value="1"/>
</dbReference>
<dbReference type="InterPro" id="IPR003428">
    <property type="entry name" value="MAM33"/>
</dbReference>
<evidence type="ECO:0000256" key="1">
    <source>
        <dbReference type="SAM" id="MobiDB-lite"/>
    </source>
</evidence>
<feature type="region of interest" description="Disordered" evidence="1">
    <location>
        <begin position="76"/>
        <end position="98"/>
    </location>
</feature>
<dbReference type="SUPFAM" id="SSF54529">
    <property type="entry name" value="Mitochondrial glycoprotein MAM33-like"/>
    <property type="match status" value="1"/>
</dbReference>
<dbReference type="Pfam" id="PF02330">
    <property type="entry name" value="MAM33"/>
    <property type="match status" value="1"/>
</dbReference>
<proteinExistence type="predicted"/>
<evidence type="ECO:0000313" key="3">
    <source>
        <dbReference type="Proteomes" id="UP001489004"/>
    </source>
</evidence>
<dbReference type="AlphaFoldDB" id="A0AAW1P4P3"/>
<reference evidence="2 3" key="1">
    <citation type="journal article" date="2024" name="Nat. Commun.">
        <title>Phylogenomics reveals the evolutionary origins of lichenization in chlorophyte algae.</title>
        <authorList>
            <person name="Puginier C."/>
            <person name="Libourel C."/>
            <person name="Otte J."/>
            <person name="Skaloud P."/>
            <person name="Haon M."/>
            <person name="Grisel S."/>
            <person name="Petersen M."/>
            <person name="Berrin J.G."/>
            <person name="Delaux P.M."/>
            <person name="Dal Grande F."/>
            <person name="Keller J."/>
        </authorList>
    </citation>
    <scope>NUCLEOTIDE SEQUENCE [LARGE SCALE GENOMIC DNA]</scope>
    <source>
        <strain evidence="2 3">SAG 2043</strain>
    </source>
</reference>
<name>A0AAW1P4P3_9CHLO</name>
<sequence>MQMSLVAAVKPVAVKAASHQQPLLPLQIGVRAFQCQLWAPKVLQDSLRSRSFSASAVAQGSDNLATILQEEQKYERENYSKPEELAAGPPSPFKLTESPRDAHLSLTRIYKSEEIVIDILVNESDADESGEPFTNEAGEIDMDTDVGVIFNVTSTKGDQSLVFEVKCDGSYLQVLHASLETPDDAGDTAYDGPVYSELDERLQHEFEEFLAERGVTAELGTYILALVDDKEQREYMTWLGNVEKFVKS</sequence>
<dbReference type="GO" id="GO:0005759">
    <property type="term" value="C:mitochondrial matrix"/>
    <property type="evidence" value="ECO:0007669"/>
    <property type="project" value="InterPro"/>
</dbReference>
<comment type="caution">
    <text evidence="2">The sequence shown here is derived from an EMBL/GenBank/DDBJ whole genome shotgun (WGS) entry which is preliminary data.</text>
</comment>